<dbReference type="Pfam" id="PF13432">
    <property type="entry name" value="TPR_16"/>
    <property type="match status" value="1"/>
</dbReference>
<reference evidence="5" key="1">
    <citation type="journal article" date="2017" name="Genome Biol.">
        <title>Comparative genomics reveals high biological diversity and specific adaptations in the industrially and medically important fungal genus Aspergillus.</title>
        <authorList>
            <person name="de Vries R.P."/>
            <person name="Riley R."/>
            <person name="Wiebenga A."/>
            <person name="Aguilar-Osorio G."/>
            <person name="Amillis S."/>
            <person name="Uchima C.A."/>
            <person name="Anderluh G."/>
            <person name="Asadollahi M."/>
            <person name="Askin M."/>
            <person name="Barry K."/>
            <person name="Battaglia E."/>
            <person name="Bayram O."/>
            <person name="Benocci T."/>
            <person name="Braus-Stromeyer S.A."/>
            <person name="Caldana C."/>
            <person name="Canovas D."/>
            <person name="Cerqueira G.C."/>
            <person name="Chen F."/>
            <person name="Chen W."/>
            <person name="Choi C."/>
            <person name="Clum A."/>
            <person name="Dos Santos R.A."/>
            <person name="Damasio A.R."/>
            <person name="Diallinas G."/>
            <person name="Emri T."/>
            <person name="Fekete E."/>
            <person name="Flipphi M."/>
            <person name="Freyberg S."/>
            <person name="Gallo A."/>
            <person name="Gournas C."/>
            <person name="Habgood R."/>
            <person name="Hainaut M."/>
            <person name="Harispe M.L."/>
            <person name="Henrissat B."/>
            <person name="Hilden K.S."/>
            <person name="Hope R."/>
            <person name="Hossain A."/>
            <person name="Karabika E."/>
            <person name="Karaffa L."/>
            <person name="Karanyi Z."/>
            <person name="Krasevec N."/>
            <person name="Kuo A."/>
            <person name="Kusch H."/>
            <person name="LaButti K."/>
            <person name="Lagendijk E.L."/>
            <person name="Lapidus A."/>
            <person name="Levasseur A."/>
            <person name="Lindquist E."/>
            <person name="Lipzen A."/>
            <person name="Logrieco A.F."/>
            <person name="MacCabe A."/>
            <person name="Maekelae M.R."/>
            <person name="Malavazi I."/>
            <person name="Melin P."/>
            <person name="Meyer V."/>
            <person name="Mielnichuk N."/>
            <person name="Miskei M."/>
            <person name="Molnar A.P."/>
            <person name="Mule G."/>
            <person name="Ngan C.Y."/>
            <person name="Orejas M."/>
            <person name="Orosz E."/>
            <person name="Ouedraogo J.P."/>
            <person name="Overkamp K.M."/>
            <person name="Park H.-S."/>
            <person name="Perrone G."/>
            <person name="Piumi F."/>
            <person name="Punt P.J."/>
            <person name="Ram A.F."/>
            <person name="Ramon A."/>
            <person name="Rauscher S."/>
            <person name="Record E."/>
            <person name="Riano-Pachon D.M."/>
            <person name="Robert V."/>
            <person name="Roehrig J."/>
            <person name="Ruller R."/>
            <person name="Salamov A."/>
            <person name="Salih N.S."/>
            <person name="Samson R.A."/>
            <person name="Sandor E."/>
            <person name="Sanguinetti M."/>
            <person name="Schuetze T."/>
            <person name="Sepcic K."/>
            <person name="Shelest E."/>
            <person name="Sherlock G."/>
            <person name="Sophianopoulou V."/>
            <person name="Squina F.M."/>
            <person name="Sun H."/>
            <person name="Susca A."/>
            <person name="Todd R.B."/>
            <person name="Tsang A."/>
            <person name="Unkles S.E."/>
            <person name="van de Wiele N."/>
            <person name="van Rossen-Uffink D."/>
            <person name="Oliveira J.V."/>
            <person name="Vesth T.C."/>
            <person name="Visser J."/>
            <person name="Yu J.-H."/>
            <person name="Zhou M."/>
            <person name="Andersen M.R."/>
            <person name="Archer D.B."/>
            <person name="Baker S.E."/>
            <person name="Benoit I."/>
            <person name="Brakhage A.A."/>
            <person name="Braus G.H."/>
            <person name="Fischer R."/>
            <person name="Frisvad J.C."/>
            <person name="Goldman G.H."/>
            <person name="Houbraken J."/>
            <person name="Oakley B."/>
            <person name="Pocsi I."/>
            <person name="Scazzocchio C."/>
            <person name="Seiboth B."/>
            <person name="vanKuyk P.A."/>
            <person name="Wortman J."/>
            <person name="Dyer P.S."/>
            <person name="Grigoriev I.V."/>
        </authorList>
    </citation>
    <scope>NUCLEOTIDE SEQUENCE [LARGE SCALE GENOMIC DNA]</scope>
    <source>
        <strain evidence="5">CBS 516.65</strain>
    </source>
</reference>
<feature type="compositionally biased region" description="Polar residues" evidence="3">
    <location>
        <begin position="1043"/>
        <end position="1055"/>
    </location>
</feature>
<feature type="region of interest" description="Disordered" evidence="3">
    <location>
        <begin position="858"/>
        <end position="877"/>
    </location>
</feature>
<feature type="compositionally biased region" description="Basic and acidic residues" evidence="3">
    <location>
        <begin position="1060"/>
        <end position="1069"/>
    </location>
</feature>
<keyword evidence="5" id="KW-1185">Reference proteome</keyword>
<evidence type="ECO:0000256" key="1">
    <source>
        <dbReference type="ARBA" id="ARBA00002550"/>
    </source>
</evidence>
<dbReference type="Proteomes" id="UP000184300">
    <property type="component" value="Unassembled WGS sequence"/>
</dbReference>
<dbReference type="OrthoDB" id="29013at2759"/>
<feature type="compositionally biased region" description="Basic and acidic residues" evidence="3">
    <location>
        <begin position="793"/>
        <end position="803"/>
    </location>
</feature>
<feature type="region of interest" description="Disordered" evidence="3">
    <location>
        <begin position="689"/>
        <end position="829"/>
    </location>
</feature>
<dbReference type="AlphaFoldDB" id="A0A1L9VTC1"/>
<feature type="compositionally biased region" description="Polar residues" evidence="3">
    <location>
        <begin position="451"/>
        <end position="470"/>
    </location>
</feature>
<comment type="function">
    <text evidence="1">Involved in endocytosis.</text>
</comment>
<accession>A0A1L9VTC1</accession>
<dbReference type="SUPFAM" id="SSF48452">
    <property type="entry name" value="TPR-like"/>
    <property type="match status" value="1"/>
</dbReference>
<evidence type="ECO:0000313" key="4">
    <source>
        <dbReference type="EMBL" id="OJJ87155.1"/>
    </source>
</evidence>
<feature type="compositionally biased region" description="Basic and acidic residues" evidence="3">
    <location>
        <begin position="728"/>
        <end position="738"/>
    </location>
</feature>
<dbReference type="GeneID" id="34460495"/>
<dbReference type="STRING" id="1160497.A0A1L9VTC1"/>
<dbReference type="Gene3D" id="1.25.40.10">
    <property type="entry name" value="Tetratricopeptide repeat domain"/>
    <property type="match status" value="2"/>
</dbReference>
<dbReference type="SMART" id="SM00028">
    <property type="entry name" value="TPR"/>
    <property type="match status" value="4"/>
</dbReference>
<organism evidence="4 5">
    <name type="scientific">Aspergillus glaucus CBS 516.65</name>
    <dbReference type="NCBI Taxonomy" id="1160497"/>
    <lineage>
        <taxon>Eukaryota</taxon>
        <taxon>Fungi</taxon>
        <taxon>Dikarya</taxon>
        <taxon>Ascomycota</taxon>
        <taxon>Pezizomycotina</taxon>
        <taxon>Eurotiomycetes</taxon>
        <taxon>Eurotiomycetidae</taxon>
        <taxon>Eurotiales</taxon>
        <taxon>Aspergillaceae</taxon>
        <taxon>Aspergillus</taxon>
        <taxon>Aspergillus subgen. Aspergillus</taxon>
    </lineage>
</organism>
<evidence type="ECO:0000256" key="3">
    <source>
        <dbReference type="SAM" id="MobiDB-lite"/>
    </source>
</evidence>
<dbReference type="PANTHER" id="PTHR23083">
    <property type="entry name" value="TETRATRICOPEPTIDE REPEAT PROTEIN, TPR"/>
    <property type="match status" value="1"/>
</dbReference>
<sequence length="1158" mass="128150">MTGDSEKAQRYISALNTARCQDRWDEVPELIRKVTKHAPHKTYYLEVARAESKVAAHDKERPSTAQSSSSNLHELVPSLLSIVEKPDASPQEILQTQACLGWIHYTLNEARIAASRLPDDFGETVNSISGDGQEPSAWTRVCLVKGCYFKSAGLSADSKPNDALEAISSLTPWLSSHSQSFSSTPQFSYWTEKLLGKGAQLTGDQICANTVVVDDKLMGTALTSFRLWSAHPVAKQPSSSQGLKLATWKSYYDVLTAILQHGLPYVPATSEPERPQLASELRHVESVYETNLLQSAIFPTANSTNSQVEEWVEQIIANWEVFCGGHWRDEDLGEGGQSAVSRNVLDMLYRAATKTYHSHLILRRLFHVHSAVAEFDLALKALDSYIEIVISAKERAEKAAESGELEDDGTLLRTLSEGVSMLCCFGSEKEAEKAKDLVALIQKVVDKHAQENASGQQNDQQPDAQTTNPPYSGDVPPAVLAMAYRAIGIGLANWAYWTPVNEARDDIRAEAIEYLERSIAPELEDELNYSSLYTLALVLAEDRDLDGAIDYVKSALTSNTHPTNQADLARERDLVSLWHLLALLLSAKHDFAMAERSCETAFEQFPTAVTSHDKHSQKQHLDVQFDASDLKHALVDQLRGREKERIIETRVTQLAFVEVMEGPEAAVNHSHQLLSLFATLFQNLELEGEGSSKNTKTDQTDHLVPPKSSAGTVKTFRGSIFSRNRASRLPERRLESGGDHSTNGAREQPPSAEGAPSIQVTDEDTHPPDSSGQGVGKSDSVKQKFRRRASSVKKPDNLPKHDYMANGEGIPEAPDTGTAQKTEEEANHQHTVGIAVSEAVPSSDQSAKQPLWPIAHNMKHTHQPYPSGHPKQPPEQDVRLPTTYRFDSPTSAVTRFPISQAQKHALGVLVKIWLLIAGLYRRASLFDDAQEACEEASKQLNRIDALVAAQNASAKSFSSRGWGVPRSSEELWADLQAEQAYLSVAQSRPHDAIERFETALMRDPDHPRATIGLANLLLDIWDQKMPAETPQSQVTYDASTLSLLPSSKQNPQSDSARLPGVREPHKPQDLKSASLSPDEEPKYLNHLAARDRAYGLLSALTKRGSSWDNSEAWYALSRAYEAGGQIEKLKEVLWWCIELEDRRPIRHWSNIGSGLYVL</sequence>
<dbReference type="EMBL" id="KV878891">
    <property type="protein sequence ID" value="OJJ87155.1"/>
    <property type="molecule type" value="Genomic_DNA"/>
</dbReference>
<feature type="region of interest" description="Disordered" evidence="3">
    <location>
        <begin position="1043"/>
        <end position="1078"/>
    </location>
</feature>
<evidence type="ECO:0000256" key="2">
    <source>
        <dbReference type="ARBA" id="ARBA00038251"/>
    </source>
</evidence>
<evidence type="ECO:0000313" key="5">
    <source>
        <dbReference type="Proteomes" id="UP000184300"/>
    </source>
</evidence>
<gene>
    <name evidence="4" type="ORF">ASPGLDRAFT_32884</name>
</gene>
<dbReference type="InterPro" id="IPR019734">
    <property type="entry name" value="TPR_rpt"/>
</dbReference>
<proteinExistence type="inferred from homology"/>
<dbReference type="RefSeq" id="XP_022403844.1">
    <property type="nucleotide sequence ID" value="XM_022544234.1"/>
</dbReference>
<protein>
    <recommendedName>
        <fullName evidence="6">Filamentation protein</fullName>
    </recommendedName>
</protein>
<evidence type="ECO:0008006" key="6">
    <source>
        <dbReference type="Google" id="ProtNLM"/>
    </source>
</evidence>
<name>A0A1L9VTC1_ASPGL</name>
<dbReference type="InterPro" id="IPR051722">
    <property type="entry name" value="Endocytosis_PI4K-reg_protein"/>
</dbReference>
<dbReference type="InterPro" id="IPR011990">
    <property type="entry name" value="TPR-like_helical_dom_sf"/>
</dbReference>
<feature type="region of interest" description="Disordered" evidence="3">
    <location>
        <begin position="449"/>
        <end position="473"/>
    </location>
</feature>
<dbReference type="VEuPathDB" id="FungiDB:ASPGLDRAFT_32884"/>
<comment type="similarity">
    <text evidence="2">Belongs to the YPP1 family.</text>
</comment>
<dbReference type="PANTHER" id="PTHR23083:SF464">
    <property type="entry name" value="TETRATRICOPEPTIDE REPEAT DOMAIN 7, ISOFORM A"/>
    <property type="match status" value="1"/>
</dbReference>